<protein>
    <submittedName>
        <fullName evidence="4">Putative short-chain dehydrogenase</fullName>
    </submittedName>
</protein>
<keyword evidence="2" id="KW-0521">NADP</keyword>
<reference evidence="4 5" key="1">
    <citation type="journal article" date="2016" name="Nat. Commun.">
        <title>Ectomycorrhizal ecology is imprinted in the genome of the dominant symbiotic fungus Cenococcum geophilum.</title>
        <authorList>
            <consortium name="DOE Joint Genome Institute"/>
            <person name="Peter M."/>
            <person name="Kohler A."/>
            <person name="Ohm R.A."/>
            <person name="Kuo A."/>
            <person name="Krutzmann J."/>
            <person name="Morin E."/>
            <person name="Arend M."/>
            <person name="Barry K.W."/>
            <person name="Binder M."/>
            <person name="Choi C."/>
            <person name="Clum A."/>
            <person name="Copeland A."/>
            <person name="Grisel N."/>
            <person name="Haridas S."/>
            <person name="Kipfer T."/>
            <person name="LaButti K."/>
            <person name="Lindquist E."/>
            <person name="Lipzen A."/>
            <person name="Maire R."/>
            <person name="Meier B."/>
            <person name="Mihaltcheva S."/>
            <person name="Molinier V."/>
            <person name="Murat C."/>
            <person name="Poggeler S."/>
            <person name="Quandt C.A."/>
            <person name="Sperisen C."/>
            <person name="Tritt A."/>
            <person name="Tisserant E."/>
            <person name="Crous P.W."/>
            <person name="Henrissat B."/>
            <person name="Nehls U."/>
            <person name="Egli S."/>
            <person name="Spatafora J.W."/>
            <person name="Grigoriev I.V."/>
            <person name="Martin F.M."/>
        </authorList>
    </citation>
    <scope>NUCLEOTIDE SEQUENCE [LARGE SCALE GENOMIC DNA]</scope>
    <source>
        <strain evidence="4 5">CBS 459.81</strain>
    </source>
</reference>
<dbReference type="PANTHER" id="PTHR24322:SF736">
    <property type="entry name" value="RETINOL DEHYDROGENASE 10"/>
    <property type="match status" value="1"/>
</dbReference>
<name>A0A8E2JKN6_9PEZI</name>
<dbReference type="Pfam" id="PF00106">
    <property type="entry name" value="adh_short"/>
    <property type="match status" value="1"/>
</dbReference>
<dbReference type="PROSITE" id="PS00061">
    <property type="entry name" value="ADH_SHORT"/>
    <property type="match status" value="1"/>
</dbReference>
<dbReference type="AlphaFoldDB" id="A0A8E2JKN6"/>
<evidence type="ECO:0000256" key="1">
    <source>
        <dbReference type="ARBA" id="ARBA00006484"/>
    </source>
</evidence>
<dbReference type="PRINTS" id="PR00081">
    <property type="entry name" value="GDHRDH"/>
</dbReference>
<dbReference type="PANTHER" id="PTHR24322">
    <property type="entry name" value="PKSB"/>
    <property type="match status" value="1"/>
</dbReference>
<dbReference type="EMBL" id="KV744807">
    <property type="protein sequence ID" value="OCK86210.1"/>
    <property type="molecule type" value="Genomic_DNA"/>
</dbReference>
<dbReference type="Gene3D" id="3.40.50.720">
    <property type="entry name" value="NAD(P)-binding Rossmann-like Domain"/>
    <property type="match status" value="1"/>
</dbReference>
<evidence type="ECO:0000256" key="2">
    <source>
        <dbReference type="ARBA" id="ARBA00022857"/>
    </source>
</evidence>
<dbReference type="InterPro" id="IPR036291">
    <property type="entry name" value="NAD(P)-bd_dom_sf"/>
</dbReference>
<sequence>MSFGDLLALVDKTILNPWLTAPCVLLRVNRALSRKALNNGVNAKFDWSKEIILITGAAGGIGAEAAKKLAARGSTVVVLDVLPLTYPKPGNLHYFKCDLTNYDAVQAVGAQISKEIGDPTCVVANAGICRGKPILEATKRDIELTFSVNSLGLLWTAKTFLPSMAQRNHGHFLIIASQTGHLATAGVVDYAATKSAAIAIYEGLQTEMKHTYKAPAVRVSCLSPSAVNTKMFAGIKGPSNFFMPRLTPDGVGETIAQILWSGEAQNLLIPAFAYISPPTRALPEWLRVGMQDGGSQVMTELNPHKPLD</sequence>
<evidence type="ECO:0000256" key="3">
    <source>
        <dbReference type="ARBA" id="ARBA00023002"/>
    </source>
</evidence>
<organism evidence="4 5">
    <name type="scientific">Lepidopterella palustris CBS 459.81</name>
    <dbReference type="NCBI Taxonomy" id="1314670"/>
    <lineage>
        <taxon>Eukaryota</taxon>
        <taxon>Fungi</taxon>
        <taxon>Dikarya</taxon>
        <taxon>Ascomycota</taxon>
        <taxon>Pezizomycotina</taxon>
        <taxon>Dothideomycetes</taxon>
        <taxon>Pleosporomycetidae</taxon>
        <taxon>Mytilinidiales</taxon>
        <taxon>Argynnaceae</taxon>
        <taxon>Lepidopterella</taxon>
    </lineage>
</organism>
<dbReference type="InterPro" id="IPR020904">
    <property type="entry name" value="Sc_DH/Rdtase_CS"/>
</dbReference>
<dbReference type="InterPro" id="IPR002347">
    <property type="entry name" value="SDR_fam"/>
</dbReference>
<keyword evidence="3" id="KW-0560">Oxidoreductase</keyword>
<proteinExistence type="inferred from homology"/>
<gene>
    <name evidence="4" type="ORF">K432DRAFT_431068</name>
</gene>
<dbReference type="OrthoDB" id="10253736at2759"/>
<dbReference type="SUPFAM" id="SSF51735">
    <property type="entry name" value="NAD(P)-binding Rossmann-fold domains"/>
    <property type="match status" value="1"/>
</dbReference>
<keyword evidence="5" id="KW-1185">Reference proteome</keyword>
<evidence type="ECO:0000313" key="5">
    <source>
        <dbReference type="Proteomes" id="UP000250266"/>
    </source>
</evidence>
<comment type="similarity">
    <text evidence="1">Belongs to the short-chain dehydrogenases/reductases (SDR) family.</text>
</comment>
<accession>A0A8E2JKN6</accession>
<dbReference type="GO" id="GO:0016616">
    <property type="term" value="F:oxidoreductase activity, acting on the CH-OH group of donors, NAD or NADP as acceptor"/>
    <property type="evidence" value="ECO:0007669"/>
    <property type="project" value="TreeGrafter"/>
</dbReference>
<dbReference type="Proteomes" id="UP000250266">
    <property type="component" value="Unassembled WGS sequence"/>
</dbReference>
<evidence type="ECO:0000313" key="4">
    <source>
        <dbReference type="EMBL" id="OCK86210.1"/>
    </source>
</evidence>